<accession>A0A251R3U3</accession>
<feature type="compositionally biased region" description="Basic and acidic residues" evidence="1">
    <location>
        <begin position="75"/>
        <end position="85"/>
    </location>
</feature>
<evidence type="ECO:0000313" key="4">
    <source>
        <dbReference type="Proteomes" id="UP000006882"/>
    </source>
</evidence>
<sequence length="169" mass="19323">MHICVYAWKLTYTLPQCSAKHKHSPECYYIAEQLSPQRVPRQQKIFAHEMGSPLSLSQVQNTVEIETAQTTSRPRRLELHRDRDGSSSTLSTLHHHSQGEIRKILSPYMCSARPYYLQYISPCLKRENYIFIYVLGSALFYLHICVRLGLIISICVLGSAPSPPCTTLL</sequence>
<reference evidence="3 4" key="1">
    <citation type="journal article" date="2013" name="Nat. Genet.">
        <title>The high-quality draft genome of peach (Prunus persica) identifies unique patterns of genetic diversity, domestication and genome evolution.</title>
        <authorList>
            <consortium name="International Peach Genome Initiative"/>
            <person name="Verde I."/>
            <person name="Abbott A.G."/>
            <person name="Scalabrin S."/>
            <person name="Jung S."/>
            <person name="Shu S."/>
            <person name="Marroni F."/>
            <person name="Zhebentyayeva T."/>
            <person name="Dettori M.T."/>
            <person name="Grimwood J."/>
            <person name="Cattonaro F."/>
            <person name="Zuccolo A."/>
            <person name="Rossini L."/>
            <person name="Jenkins J."/>
            <person name="Vendramin E."/>
            <person name="Meisel L.A."/>
            <person name="Decroocq V."/>
            <person name="Sosinski B."/>
            <person name="Prochnik S."/>
            <person name="Mitros T."/>
            <person name="Policriti A."/>
            <person name="Cipriani G."/>
            <person name="Dondini L."/>
            <person name="Ficklin S."/>
            <person name="Goodstein D.M."/>
            <person name="Xuan P."/>
            <person name="Del Fabbro C."/>
            <person name="Aramini V."/>
            <person name="Copetti D."/>
            <person name="Gonzalez S."/>
            <person name="Horner D.S."/>
            <person name="Falchi R."/>
            <person name="Lucas S."/>
            <person name="Mica E."/>
            <person name="Maldonado J."/>
            <person name="Lazzari B."/>
            <person name="Bielenberg D."/>
            <person name="Pirona R."/>
            <person name="Miculan M."/>
            <person name="Barakat A."/>
            <person name="Testolin R."/>
            <person name="Stella A."/>
            <person name="Tartarini S."/>
            <person name="Tonutti P."/>
            <person name="Arus P."/>
            <person name="Orellana A."/>
            <person name="Wells C."/>
            <person name="Main D."/>
            <person name="Vizzotto G."/>
            <person name="Silva H."/>
            <person name="Salamini F."/>
            <person name="Schmutz J."/>
            <person name="Morgante M."/>
            <person name="Rokhsar D.S."/>
        </authorList>
    </citation>
    <scope>NUCLEOTIDE SEQUENCE [LARGE SCALE GENOMIC DNA]</scope>
    <source>
        <strain evidence="4">cv. Nemared</strain>
    </source>
</reference>
<dbReference type="EMBL" id="CM007651">
    <property type="protein sequence ID" value="ONI30683.1"/>
    <property type="molecule type" value="Genomic_DNA"/>
</dbReference>
<keyword evidence="2" id="KW-0472">Membrane</keyword>
<name>A0A251R3U3_PRUPE</name>
<evidence type="ECO:0000256" key="1">
    <source>
        <dbReference type="SAM" id="MobiDB-lite"/>
    </source>
</evidence>
<evidence type="ECO:0000256" key="2">
    <source>
        <dbReference type="SAM" id="Phobius"/>
    </source>
</evidence>
<keyword evidence="2" id="KW-0812">Transmembrane</keyword>
<feature type="transmembrane region" description="Helical" evidence="2">
    <location>
        <begin position="130"/>
        <end position="160"/>
    </location>
</feature>
<evidence type="ECO:0000313" key="3">
    <source>
        <dbReference type="EMBL" id="ONI30683.1"/>
    </source>
</evidence>
<dbReference type="AlphaFoldDB" id="A0A251R3U3"/>
<keyword evidence="2" id="KW-1133">Transmembrane helix</keyword>
<keyword evidence="4" id="KW-1185">Reference proteome</keyword>
<gene>
    <name evidence="3" type="ORF">PRUPE_1G266700</name>
</gene>
<dbReference type="Proteomes" id="UP000006882">
    <property type="component" value="Chromosome G1"/>
</dbReference>
<proteinExistence type="predicted"/>
<organism evidence="3 4">
    <name type="scientific">Prunus persica</name>
    <name type="common">Peach</name>
    <name type="synonym">Amygdalus persica</name>
    <dbReference type="NCBI Taxonomy" id="3760"/>
    <lineage>
        <taxon>Eukaryota</taxon>
        <taxon>Viridiplantae</taxon>
        <taxon>Streptophyta</taxon>
        <taxon>Embryophyta</taxon>
        <taxon>Tracheophyta</taxon>
        <taxon>Spermatophyta</taxon>
        <taxon>Magnoliopsida</taxon>
        <taxon>eudicotyledons</taxon>
        <taxon>Gunneridae</taxon>
        <taxon>Pentapetalae</taxon>
        <taxon>rosids</taxon>
        <taxon>fabids</taxon>
        <taxon>Rosales</taxon>
        <taxon>Rosaceae</taxon>
        <taxon>Amygdaloideae</taxon>
        <taxon>Amygdaleae</taxon>
        <taxon>Prunus</taxon>
    </lineage>
</organism>
<dbReference type="Gramene" id="ONI30683">
    <property type="protein sequence ID" value="ONI30683"/>
    <property type="gene ID" value="PRUPE_1G266700"/>
</dbReference>
<protein>
    <submittedName>
        <fullName evidence="3">Uncharacterized protein</fullName>
    </submittedName>
</protein>
<feature type="region of interest" description="Disordered" evidence="1">
    <location>
        <begin position="70"/>
        <end position="95"/>
    </location>
</feature>